<dbReference type="SMART" id="SM00091">
    <property type="entry name" value="PAS"/>
    <property type="match status" value="3"/>
</dbReference>
<comment type="caution">
    <text evidence="8">The sequence shown here is derived from an EMBL/GenBank/DDBJ whole genome shotgun (WGS) entry which is preliminary data.</text>
</comment>
<dbReference type="Gene3D" id="3.30.565.10">
    <property type="entry name" value="Histidine kinase-like ATPase, C-terminal domain"/>
    <property type="match status" value="1"/>
</dbReference>
<dbReference type="CDD" id="cd00130">
    <property type="entry name" value="PAS"/>
    <property type="match status" value="1"/>
</dbReference>
<dbReference type="PROSITE" id="PS50113">
    <property type="entry name" value="PAC"/>
    <property type="match status" value="2"/>
</dbReference>
<dbReference type="InterPro" id="IPR013656">
    <property type="entry name" value="PAS_4"/>
</dbReference>
<evidence type="ECO:0000313" key="8">
    <source>
        <dbReference type="EMBL" id="OYQ47161.1"/>
    </source>
</evidence>
<evidence type="ECO:0000256" key="5">
    <source>
        <dbReference type="ARBA" id="ARBA00022777"/>
    </source>
</evidence>
<dbReference type="InterPro" id="IPR000700">
    <property type="entry name" value="PAS-assoc_C"/>
</dbReference>
<dbReference type="InterPro" id="IPR001610">
    <property type="entry name" value="PAC"/>
</dbReference>
<evidence type="ECO:0000256" key="4">
    <source>
        <dbReference type="ARBA" id="ARBA00022679"/>
    </source>
</evidence>
<dbReference type="Pfam" id="PF00512">
    <property type="entry name" value="HisKA"/>
    <property type="match status" value="1"/>
</dbReference>
<dbReference type="SUPFAM" id="SSF47384">
    <property type="entry name" value="Homodimeric domain of signal transducing histidine kinase"/>
    <property type="match status" value="1"/>
</dbReference>
<dbReference type="EMBL" id="NOXX01000151">
    <property type="protein sequence ID" value="OYQ47161.1"/>
    <property type="molecule type" value="Genomic_DNA"/>
</dbReference>
<dbReference type="InterPro" id="IPR003594">
    <property type="entry name" value="HATPase_dom"/>
</dbReference>
<dbReference type="InterPro" id="IPR052162">
    <property type="entry name" value="Sensor_kinase/Photoreceptor"/>
</dbReference>
<keyword evidence="3" id="KW-0597">Phosphoprotein</keyword>
<dbReference type="Proteomes" id="UP000216035">
    <property type="component" value="Unassembled WGS sequence"/>
</dbReference>
<dbReference type="Pfam" id="PF02518">
    <property type="entry name" value="HATPase_c"/>
    <property type="match status" value="1"/>
</dbReference>
<evidence type="ECO:0000256" key="3">
    <source>
        <dbReference type="ARBA" id="ARBA00022553"/>
    </source>
</evidence>
<evidence type="ECO:0000313" key="9">
    <source>
        <dbReference type="Proteomes" id="UP000216035"/>
    </source>
</evidence>
<dbReference type="RefSeq" id="WP_094485384.1">
    <property type="nucleotide sequence ID" value="NZ_NOXX01000151.1"/>
</dbReference>
<dbReference type="PRINTS" id="PR00344">
    <property type="entry name" value="BCTRLSENSOR"/>
</dbReference>
<accession>A0A256A0K8</accession>
<dbReference type="SUPFAM" id="SSF55785">
    <property type="entry name" value="PYP-like sensor domain (PAS domain)"/>
    <property type="match status" value="3"/>
</dbReference>
<keyword evidence="9" id="KW-1185">Reference proteome</keyword>
<sequence>MTKNDFIKSITFKEPQLQAYYHNLPEEVFQDTELYFHLKLLLVLPEPVFLVWGVEPYFLPNAKALKYDGLIEHFSKIKAFPANQSQILLLDNRVFTFEFHPIEEHQPHFQKGILYIKEESSTDQHDAQILEKLPVAACIFSTKELIVTAANDIMLSYWDVDKNVIGKPLQQILPILHDQPFIALLQNIFRTGEIHTSTQAPARLLRNGMEQTLYFDFTYVPLKDDNGNVYAILSTATDVTARVHLNRKVKAEQQQFLDLFENAAVAVAVLDKNLVFEKANPFYLSLVNRTAEEIIDRPLLEAIPEIKGQGFDELLLEVIASGKPYAAKSERAEITKNGALQTIYVDFTFQPLILETGEIEGVFVIVTDVTQSVIVDADNKSKEATLQSILENAAAGISLFVGRDLVIELPNKKIVELLGKGPDVAGKKLTEVMPELLAENQSIIGILHGVFDSGIPYSTQDSMVKIVHDGVLLEKYYNFTYTPLFDENKNVYAVLQVAIEVTDSVLARKKIVEAQAALEQAVDLAQLATWQYDLKSSTLIGNRRFTDWFKNVDALDAEYLEFQKFLENIATHPEELQGKTDFRDERVKIEPQTGKKRIIVSAVKISYDDEQKPEYISGTSQDVTVLRQKEEELEKLVAKRTKQLEVVNSTLEQTNQSLEQSNKALAQFAYVASHDLQEPLRKITTFVKMLASHLTEKDSRTETYIERIINSSERMSNLIRDILSYSQLSNGETKFVQVDLNQVISEILADFDLVIEQKNAVVHVTDLPTVSGIKIQLSQLFGNVISNSLKYCHDSRPPRIDISYTAVTGDQVTDLNLRADLNYYQFTIRDNGIGFSQEYAEQIFNIFQRLHGKLEYSGTGIGLAMCRKICENHSGAIRSSGTEGIGATFDIYLPALQS</sequence>
<dbReference type="GO" id="GO:0000155">
    <property type="term" value="F:phosphorelay sensor kinase activity"/>
    <property type="evidence" value="ECO:0007669"/>
    <property type="project" value="InterPro"/>
</dbReference>
<dbReference type="Pfam" id="PF08448">
    <property type="entry name" value="PAS_4"/>
    <property type="match status" value="2"/>
</dbReference>
<dbReference type="Gene3D" id="1.10.287.130">
    <property type="match status" value="1"/>
</dbReference>
<feature type="domain" description="Histidine kinase" evidence="6">
    <location>
        <begin position="671"/>
        <end position="897"/>
    </location>
</feature>
<keyword evidence="4" id="KW-0808">Transferase</keyword>
<dbReference type="PROSITE" id="PS50109">
    <property type="entry name" value="HIS_KIN"/>
    <property type="match status" value="1"/>
</dbReference>
<evidence type="ECO:0000256" key="2">
    <source>
        <dbReference type="ARBA" id="ARBA00012438"/>
    </source>
</evidence>
<dbReference type="PANTHER" id="PTHR43304">
    <property type="entry name" value="PHYTOCHROME-LIKE PROTEIN CPH1"/>
    <property type="match status" value="1"/>
</dbReference>
<name>A0A256A0K8_9FLAO</name>
<feature type="domain" description="PAC" evidence="7">
    <location>
        <begin position="583"/>
        <end position="635"/>
    </location>
</feature>
<dbReference type="InterPro" id="IPR005467">
    <property type="entry name" value="His_kinase_dom"/>
</dbReference>
<dbReference type="InterPro" id="IPR036890">
    <property type="entry name" value="HATPase_C_sf"/>
</dbReference>
<dbReference type="EC" id="2.7.13.3" evidence="2"/>
<feature type="domain" description="PAC" evidence="7">
    <location>
        <begin position="198"/>
        <end position="251"/>
    </location>
</feature>
<dbReference type="CDD" id="cd00082">
    <property type="entry name" value="HisKA"/>
    <property type="match status" value="1"/>
</dbReference>
<dbReference type="OrthoDB" id="9766459at2"/>
<organism evidence="8 9">
    <name type="scientific">Flavobacterium aurantiibacter</name>
    <dbReference type="NCBI Taxonomy" id="2023067"/>
    <lineage>
        <taxon>Bacteria</taxon>
        <taxon>Pseudomonadati</taxon>
        <taxon>Bacteroidota</taxon>
        <taxon>Flavobacteriia</taxon>
        <taxon>Flavobacteriales</taxon>
        <taxon>Flavobacteriaceae</taxon>
        <taxon>Flavobacterium</taxon>
    </lineage>
</organism>
<evidence type="ECO:0000259" key="6">
    <source>
        <dbReference type="PROSITE" id="PS50109"/>
    </source>
</evidence>
<reference evidence="8 9" key="1">
    <citation type="submission" date="2017-07" db="EMBL/GenBank/DDBJ databases">
        <title>Flavobacterium cyanobacteriorum sp. nov., isolated from cyanobacterial aggregates in a eutrophic lake.</title>
        <authorList>
            <person name="Cai H."/>
        </authorList>
    </citation>
    <scope>NUCLEOTIDE SEQUENCE [LARGE SCALE GENOMIC DNA]</scope>
    <source>
        <strain evidence="8 9">TH167</strain>
    </source>
</reference>
<dbReference type="InterPro" id="IPR035965">
    <property type="entry name" value="PAS-like_dom_sf"/>
</dbReference>
<dbReference type="InterPro" id="IPR000014">
    <property type="entry name" value="PAS"/>
</dbReference>
<comment type="catalytic activity">
    <reaction evidence="1">
        <text>ATP + protein L-histidine = ADP + protein N-phospho-L-histidine.</text>
        <dbReference type="EC" id="2.7.13.3"/>
    </reaction>
</comment>
<dbReference type="NCBIfam" id="TIGR00229">
    <property type="entry name" value="sensory_box"/>
    <property type="match status" value="1"/>
</dbReference>
<dbReference type="InterPro" id="IPR003661">
    <property type="entry name" value="HisK_dim/P_dom"/>
</dbReference>
<proteinExistence type="predicted"/>
<dbReference type="PANTHER" id="PTHR43304:SF1">
    <property type="entry name" value="PAC DOMAIN-CONTAINING PROTEIN"/>
    <property type="match status" value="1"/>
</dbReference>
<dbReference type="SMART" id="SM00388">
    <property type="entry name" value="HisKA"/>
    <property type="match status" value="1"/>
</dbReference>
<dbReference type="InterPro" id="IPR004358">
    <property type="entry name" value="Sig_transdc_His_kin-like_C"/>
</dbReference>
<evidence type="ECO:0000259" key="7">
    <source>
        <dbReference type="PROSITE" id="PS50113"/>
    </source>
</evidence>
<dbReference type="SMART" id="SM00086">
    <property type="entry name" value="PAC"/>
    <property type="match status" value="3"/>
</dbReference>
<gene>
    <name evidence="8" type="ORF">CHX27_03505</name>
</gene>
<evidence type="ECO:0000256" key="1">
    <source>
        <dbReference type="ARBA" id="ARBA00000085"/>
    </source>
</evidence>
<dbReference type="Gene3D" id="3.30.450.20">
    <property type="entry name" value="PAS domain"/>
    <property type="match status" value="3"/>
</dbReference>
<keyword evidence="5" id="KW-0418">Kinase</keyword>
<dbReference type="InterPro" id="IPR036097">
    <property type="entry name" value="HisK_dim/P_sf"/>
</dbReference>
<protein>
    <recommendedName>
        <fullName evidence="2">histidine kinase</fullName>
        <ecNumber evidence="2">2.7.13.3</ecNumber>
    </recommendedName>
</protein>
<dbReference type="SMART" id="SM00387">
    <property type="entry name" value="HATPase_c"/>
    <property type="match status" value="1"/>
</dbReference>
<dbReference type="AlphaFoldDB" id="A0A256A0K8"/>
<dbReference type="SUPFAM" id="SSF55874">
    <property type="entry name" value="ATPase domain of HSP90 chaperone/DNA topoisomerase II/histidine kinase"/>
    <property type="match status" value="1"/>
</dbReference>